<evidence type="ECO:0000313" key="3">
    <source>
        <dbReference type="EMBL" id="CAB4818522.1"/>
    </source>
</evidence>
<gene>
    <name evidence="2" type="ORF">UFOPK2656_00524</name>
    <name evidence="3" type="ORF">UFOPK3099_01247</name>
    <name evidence="4" type="ORF">UFOPK3267_00691</name>
    <name evidence="5" type="ORF">UFOPK3651_00292</name>
    <name evidence="6" type="ORF">UFOPK3931_00578</name>
    <name evidence="1" type="ORF">UFOPK4189_00521</name>
</gene>
<dbReference type="NCBIfam" id="TIGR03847">
    <property type="entry name" value="conserved hypothetical protein"/>
    <property type="match status" value="1"/>
</dbReference>
<dbReference type="EMBL" id="CAFAAV010000082">
    <property type="protein sequence ID" value="CAB4818522.1"/>
    <property type="molecule type" value="Genomic_DNA"/>
</dbReference>
<dbReference type="EMBL" id="CAFBOL010000009">
    <property type="protein sequence ID" value="CAB4977327.1"/>
    <property type="molecule type" value="Genomic_DNA"/>
</dbReference>
<accession>A0A6J6A0L8</accession>
<evidence type="ECO:0000313" key="2">
    <source>
        <dbReference type="EMBL" id="CAB4708703.1"/>
    </source>
</evidence>
<reference evidence="1" key="1">
    <citation type="submission" date="2020-05" db="EMBL/GenBank/DDBJ databases">
        <authorList>
            <person name="Chiriac C."/>
            <person name="Salcher M."/>
            <person name="Ghai R."/>
            <person name="Kavagutti S V."/>
        </authorList>
    </citation>
    <scope>NUCLEOTIDE SEQUENCE</scope>
</reference>
<protein>
    <submittedName>
        <fullName evidence="1">Unannotated protein</fullName>
    </submittedName>
</protein>
<name>A0A6J6A0L8_9ZZZZ</name>
<dbReference type="Pfam" id="PF11290">
    <property type="entry name" value="DUF3090"/>
    <property type="match status" value="1"/>
</dbReference>
<dbReference type="EMBL" id="CAEZYF010000002">
    <property type="protein sequence ID" value="CAB4708703.1"/>
    <property type="molecule type" value="Genomic_DNA"/>
</dbReference>
<evidence type="ECO:0000313" key="1">
    <source>
        <dbReference type="EMBL" id="CAB4362741.1"/>
    </source>
</evidence>
<evidence type="ECO:0000313" key="4">
    <source>
        <dbReference type="EMBL" id="CAB4848394.1"/>
    </source>
</evidence>
<evidence type="ECO:0000313" key="6">
    <source>
        <dbReference type="EMBL" id="CAB4977327.1"/>
    </source>
</evidence>
<organism evidence="1">
    <name type="scientific">freshwater metagenome</name>
    <dbReference type="NCBI Taxonomy" id="449393"/>
    <lineage>
        <taxon>unclassified sequences</taxon>
        <taxon>metagenomes</taxon>
        <taxon>ecological metagenomes</taxon>
    </lineage>
</organism>
<sequence>MSVFYDFDEVDAFTVGAVGPPGARTFFIQARRGATRVTVKCEKLQAAAVAEHLRRILHDLPAPTEKPIAAAMQLADATDAAFVLGPVGLGYDRSSDRVLVQLEEVIEFDEEGEPIVDEDDDDRSKLRVFITRHQAHAFCLHADQVVAAGRPSCIWCARPIDPDGHSCPRMN</sequence>
<proteinExistence type="predicted"/>
<dbReference type="EMBL" id="CAFBMT010000001">
    <property type="protein sequence ID" value="CAB4912342.1"/>
    <property type="molecule type" value="Genomic_DNA"/>
</dbReference>
<dbReference type="EMBL" id="CAFBIY010000026">
    <property type="protein sequence ID" value="CAB4848394.1"/>
    <property type="molecule type" value="Genomic_DNA"/>
</dbReference>
<dbReference type="InterPro" id="IPR021441">
    <property type="entry name" value="DUF3090"/>
</dbReference>
<evidence type="ECO:0000313" key="5">
    <source>
        <dbReference type="EMBL" id="CAB4912342.1"/>
    </source>
</evidence>
<dbReference type="AlphaFoldDB" id="A0A6J6A0L8"/>
<dbReference type="EMBL" id="CAESGF010000002">
    <property type="protein sequence ID" value="CAB4362741.1"/>
    <property type="molecule type" value="Genomic_DNA"/>
</dbReference>